<dbReference type="InterPro" id="IPR013087">
    <property type="entry name" value="Znf_C2H2_type"/>
</dbReference>
<dbReference type="AlphaFoldDB" id="A0A6C0D8F0"/>
<name>A0A6C0D8F0_9ZZZZ</name>
<dbReference type="SMART" id="SM00355">
    <property type="entry name" value="ZnF_C2H2"/>
    <property type="match status" value="2"/>
</dbReference>
<evidence type="ECO:0000259" key="1">
    <source>
        <dbReference type="PROSITE" id="PS50157"/>
    </source>
</evidence>
<evidence type="ECO:0000313" key="2">
    <source>
        <dbReference type="EMBL" id="QHT13058.1"/>
    </source>
</evidence>
<sequence length="281" mass="33623">MEYKCEHCNFNTKKKYNYDKHLLSNKHKLVESKSVVSQKLAEISPKLVEVSQKLAESSNEISNLFKCKYCEQCYKHKSSLSKHIKYSCNKNKTEDLTELVRLLNLQLEHKDKQLETQSKQIEKLMEKLEINTYTNSNNTIINNVTNINLLNYKDTDTSHLTNVDYKKCLKEASRCVLKLIEKVHFNPDKPENMNIYISNMKNNYMMMYKENKWNLVKKEEMDSVYNHKEDLIIEWFNLNKDPELMKYFERFMDLKEDKPTVDAVQEEYKLLLFNNRNLIKN</sequence>
<dbReference type="EMBL" id="MN739558">
    <property type="protein sequence ID" value="QHT13058.1"/>
    <property type="molecule type" value="Genomic_DNA"/>
</dbReference>
<feature type="domain" description="C2H2-type" evidence="1">
    <location>
        <begin position="65"/>
        <end position="92"/>
    </location>
</feature>
<dbReference type="PROSITE" id="PS50157">
    <property type="entry name" value="ZINC_FINGER_C2H2_2"/>
    <property type="match status" value="1"/>
</dbReference>
<reference evidence="2" key="1">
    <citation type="journal article" date="2020" name="Nature">
        <title>Giant virus diversity and host interactions through global metagenomics.</title>
        <authorList>
            <person name="Schulz F."/>
            <person name="Roux S."/>
            <person name="Paez-Espino D."/>
            <person name="Jungbluth S."/>
            <person name="Walsh D.A."/>
            <person name="Denef V.J."/>
            <person name="McMahon K.D."/>
            <person name="Konstantinidis K.T."/>
            <person name="Eloe-Fadrosh E.A."/>
            <person name="Kyrpides N.C."/>
            <person name="Woyke T."/>
        </authorList>
    </citation>
    <scope>NUCLEOTIDE SEQUENCE</scope>
    <source>
        <strain evidence="2">GVMAG-M-3300023174-130</strain>
    </source>
</reference>
<accession>A0A6C0D8F0</accession>
<proteinExistence type="predicted"/>
<organism evidence="2">
    <name type="scientific">viral metagenome</name>
    <dbReference type="NCBI Taxonomy" id="1070528"/>
    <lineage>
        <taxon>unclassified sequences</taxon>
        <taxon>metagenomes</taxon>
        <taxon>organismal metagenomes</taxon>
    </lineage>
</organism>
<protein>
    <recommendedName>
        <fullName evidence="1">C2H2-type domain-containing protein</fullName>
    </recommendedName>
</protein>